<dbReference type="Proteomes" id="UP000820818">
    <property type="component" value="Linkage Group LG5"/>
</dbReference>
<sequence length="111" mass="12807">MKERKEPELEKAEKKESLTFIQYKLLNVARPPLFISESMSADHASVSSKTLDACRDRLHLLGHAFARLTAKRRENILKFTDPTFESFQKILNASTPMSATSYLDIPFFEVW</sequence>
<accession>A0AAD5KS35</accession>
<reference evidence="1 2" key="1">
    <citation type="submission" date="2022-05" db="EMBL/GenBank/DDBJ databases">
        <title>A multi-omics perspective on studying reproductive biology in Daphnia sinensis.</title>
        <authorList>
            <person name="Jia J."/>
        </authorList>
    </citation>
    <scope>NUCLEOTIDE SEQUENCE [LARGE SCALE GENOMIC DNA]</scope>
    <source>
        <strain evidence="1 2">WSL</strain>
    </source>
</reference>
<name>A0AAD5KS35_9CRUS</name>
<protein>
    <submittedName>
        <fullName evidence="1">Uncharacterized protein</fullName>
    </submittedName>
</protein>
<comment type="caution">
    <text evidence="1">The sequence shown here is derived from an EMBL/GenBank/DDBJ whole genome shotgun (WGS) entry which is preliminary data.</text>
</comment>
<proteinExistence type="predicted"/>
<dbReference type="AlphaFoldDB" id="A0AAD5KS35"/>
<keyword evidence="2" id="KW-1185">Reference proteome</keyword>
<gene>
    <name evidence="1" type="ORF">GHT06_015213</name>
</gene>
<evidence type="ECO:0000313" key="2">
    <source>
        <dbReference type="Proteomes" id="UP000820818"/>
    </source>
</evidence>
<dbReference type="EMBL" id="WJBH02000005">
    <property type="protein sequence ID" value="KAI9558429.1"/>
    <property type="molecule type" value="Genomic_DNA"/>
</dbReference>
<organism evidence="1 2">
    <name type="scientific">Daphnia sinensis</name>
    <dbReference type="NCBI Taxonomy" id="1820382"/>
    <lineage>
        <taxon>Eukaryota</taxon>
        <taxon>Metazoa</taxon>
        <taxon>Ecdysozoa</taxon>
        <taxon>Arthropoda</taxon>
        <taxon>Crustacea</taxon>
        <taxon>Branchiopoda</taxon>
        <taxon>Diplostraca</taxon>
        <taxon>Cladocera</taxon>
        <taxon>Anomopoda</taxon>
        <taxon>Daphniidae</taxon>
        <taxon>Daphnia</taxon>
        <taxon>Daphnia similis group</taxon>
    </lineage>
</organism>
<evidence type="ECO:0000313" key="1">
    <source>
        <dbReference type="EMBL" id="KAI9558429.1"/>
    </source>
</evidence>